<accession>A0AAD2H1T1</accession>
<dbReference type="EMBL" id="CAVNYO010000109">
    <property type="protein sequence ID" value="CAK5266525.1"/>
    <property type="molecule type" value="Genomic_DNA"/>
</dbReference>
<evidence type="ECO:0000313" key="1">
    <source>
        <dbReference type="EMBL" id="CAK5266525.1"/>
    </source>
</evidence>
<name>A0AAD2H1T1_9AGAR</name>
<evidence type="ECO:0000313" key="2">
    <source>
        <dbReference type="EMBL" id="CAK5282591.1"/>
    </source>
</evidence>
<evidence type="ECO:0008006" key="5">
    <source>
        <dbReference type="Google" id="ProtNLM"/>
    </source>
</evidence>
<dbReference type="Proteomes" id="UP001295794">
    <property type="component" value="Unassembled WGS sequence"/>
</dbReference>
<dbReference type="Gene3D" id="1.20.1280.50">
    <property type="match status" value="1"/>
</dbReference>
<proteinExistence type="predicted"/>
<organism evidence="1 4">
    <name type="scientific">Mycena citricolor</name>
    <dbReference type="NCBI Taxonomy" id="2018698"/>
    <lineage>
        <taxon>Eukaryota</taxon>
        <taxon>Fungi</taxon>
        <taxon>Dikarya</taxon>
        <taxon>Basidiomycota</taxon>
        <taxon>Agaricomycotina</taxon>
        <taxon>Agaricomycetes</taxon>
        <taxon>Agaricomycetidae</taxon>
        <taxon>Agaricales</taxon>
        <taxon>Marasmiineae</taxon>
        <taxon>Mycenaceae</taxon>
        <taxon>Mycena</taxon>
    </lineage>
</organism>
<dbReference type="EMBL" id="CAVNYO010000458">
    <property type="protein sequence ID" value="CAK5282591.1"/>
    <property type="molecule type" value="Genomic_DNA"/>
</dbReference>
<dbReference type="AlphaFoldDB" id="A0AAD2H1T1"/>
<evidence type="ECO:0000313" key="4">
    <source>
        <dbReference type="Proteomes" id="UP001295794"/>
    </source>
</evidence>
<dbReference type="EMBL" id="CAVNYO010000459">
    <property type="protein sequence ID" value="CAK5282602.1"/>
    <property type="molecule type" value="Genomic_DNA"/>
</dbReference>
<keyword evidence="4" id="KW-1185">Reference proteome</keyword>
<evidence type="ECO:0000313" key="3">
    <source>
        <dbReference type="EMBL" id="CAK5282602.1"/>
    </source>
</evidence>
<comment type="caution">
    <text evidence="1">The sequence shown here is derived from an EMBL/GenBank/DDBJ whole genome shotgun (WGS) entry which is preliminary data.</text>
</comment>
<protein>
    <recommendedName>
        <fullName evidence="5">F-box domain-containing protein</fullName>
    </recommendedName>
</protein>
<reference evidence="1" key="1">
    <citation type="submission" date="2023-11" db="EMBL/GenBank/DDBJ databases">
        <authorList>
            <person name="De Vega J J."/>
            <person name="De Vega J J."/>
        </authorList>
    </citation>
    <scope>NUCLEOTIDE SEQUENCE</scope>
</reference>
<gene>
    <name evidence="2" type="ORF">MYCIT1_LOCUS34452</name>
    <name evidence="3" type="ORF">MYCIT1_LOCUS34476</name>
    <name evidence="1" type="ORF">MYCIT1_LOCUS8319</name>
</gene>
<sequence length="304" mass="33533">MSQFESSTFESLQSAFAAGLDTNSIPSECQLEHPQSLIAQSRNGMTSISHPIAQTTSEEAKGTAYLLGHEASLPPVVRMPDDVIREIFLACMPEDRNCAMRASEAPLLLGRVCSAWRSIAYSTPRLWSKLHVDAPRTPGPLGTRGRWEVYRRKWAVRADVIRTWLGRSGEVPLSLSFKTFDDADGSPHGSAHIEPLMSLARRWADVDFKVNRDELARLAEIQVGDVPKLERVKVTTVDSLWVNDLSAAALLQAQTAVPMPPVEAGTHQLWAKLQILGSAVCFIEVAFPDCHYCGWRFGSSICFG</sequence>